<comment type="caution">
    <text evidence="1">The sequence shown here is derived from an EMBL/GenBank/DDBJ whole genome shotgun (WGS) entry which is preliminary data.</text>
</comment>
<accession>A0A9W6DFK8</accession>
<gene>
    <name evidence="1" type="ORF">SH1V18_38160</name>
</gene>
<dbReference type="Proteomes" id="UP001144256">
    <property type="component" value="Unassembled WGS sequence"/>
</dbReference>
<proteinExistence type="predicted"/>
<dbReference type="EMBL" id="BRLB01000016">
    <property type="protein sequence ID" value="GKX31336.1"/>
    <property type="molecule type" value="Genomic_DNA"/>
</dbReference>
<dbReference type="AlphaFoldDB" id="A0A9W6DFK8"/>
<sequence length="419" mass="47855">MRKTIISVMLSIILICSYTVININAKDYNNDDKLLIERANSILDELGTEGEDYLLQESSMDISVPKINMEAYIRSKQEEINTKGNIKNNQLLRKDTISEILKLYPELDVCDLDNWTYGKYYEYDTEQSMKKYLPTDKEIIELSQKGLKVDDAQRLKSTYGSYKAILDRSNDEIKDALEQIYLSDLESAKNLVVQEPLIISKFNSRGPINDPPDNSTTYTMKVGGDGVTYLKYYWCNVSGYKCDWFLEDTNTHRGDNNITYGARANVLFQKLYNTTESYSSESMWGSYSNSRKWPHEAIDFDYGRGSTVYATFSDDPSISGDATLKISKAYYGRIVYVCGTGSYKYTVSLQHVGDRITSGPISYDDPIGSESGYGANSDPYDFASHTHISIRKGDDTTWDVYDKTLDSDNIYSFVYYHLY</sequence>
<name>A0A9W6DFK8_9FIRM</name>
<keyword evidence="2" id="KW-1185">Reference proteome</keyword>
<protein>
    <submittedName>
        <fullName evidence="1">Uncharacterized protein</fullName>
    </submittedName>
</protein>
<dbReference type="InterPro" id="IPR011055">
    <property type="entry name" value="Dup_hybrid_motif"/>
</dbReference>
<evidence type="ECO:0000313" key="1">
    <source>
        <dbReference type="EMBL" id="GKX31336.1"/>
    </source>
</evidence>
<organism evidence="1 2">
    <name type="scientific">Vallitalea longa</name>
    <dbReference type="NCBI Taxonomy" id="2936439"/>
    <lineage>
        <taxon>Bacteria</taxon>
        <taxon>Bacillati</taxon>
        <taxon>Bacillota</taxon>
        <taxon>Clostridia</taxon>
        <taxon>Lachnospirales</taxon>
        <taxon>Vallitaleaceae</taxon>
        <taxon>Vallitalea</taxon>
    </lineage>
</organism>
<evidence type="ECO:0000313" key="2">
    <source>
        <dbReference type="Proteomes" id="UP001144256"/>
    </source>
</evidence>
<dbReference type="RefSeq" id="WP_281818283.1">
    <property type="nucleotide sequence ID" value="NZ_BRLB01000016.1"/>
</dbReference>
<reference evidence="1" key="1">
    <citation type="submission" date="2022-06" db="EMBL/GenBank/DDBJ databases">
        <title>Vallitalea longa sp. nov., an anaerobic bacterium isolated from marine sediment.</title>
        <authorList>
            <person name="Hirano S."/>
            <person name="Terahara T."/>
            <person name="Mori K."/>
            <person name="Hamada M."/>
            <person name="Matsumoto R."/>
            <person name="Kobayashi T."/>
        </authorList>
    </citation>
    <scope>NUCLEOTIDE SEQUENCE</scope>
    <source>
        <strain evidence="1">SH18-1</strain>
    </source>
</reference>
<dbReference type="Gene3D" id="2.70.70.10">
    <property type="entry name" value="Glucose Permease (Domain IIA)"/>
    <property type="match status" value="1"/>
</dbReference>